<accession>A0A7J0FGZ2</accession>
<feature type="region of interest" description="Disordered" evidence="1">
    <location>
        <begin position="96"/>
        <end position="183"/>
    </location>
</feature>
<proteinExistence type="predicted"/>
<evidence type="ECO:0000313" key="3">
    <source>
        <dbReference type="Proteomes" id="UP000585474"/>
    </source>
</evidence>
<protein>
    <submittedName>
        <fullName evidence="2">Uncharacterized protein</fullName>
    </submittedName>
</protein>
<name>A0A7J0FGZ2_9ERIC</name>
<comment type="caution">
    <text evidence="2">The sequence shown here is derived from an EMBL/GenBank/DDBJ whole genome shotgun (WGS) entry which is preliminary data.</text>
</comment>
<evidence type="ECO:0000313" key="2">
    <source>
        <dbReference type="EMBL" id="GFY97974.1"/>
    </source>
</evidence>
<sequence>MESLEMGIPSILPRPRARRRQHFGSERFDEYSEGGYGELNGDDLARSHGLVLPRSRGFGDLKFGVLNAEMGLRRMDTQNRCGCGCGCEINPSKTLPPCDALSTAGSRRRPPPPWTTLALSHSSSSPEFTTIGTESTTTSTEGTKSTTTGTKSTTLSLLFPPESTRTGSSKPAPVQQVQVEPRS</sequence>
<reference evidence="2 3" key="1">
    <citation type="submission" date="2019-07" db="EMBL/GenBank/DDBJ databases">
        <title>De Novo Assembly of kiwifruit Actinidia rufa.</title>
        <authorList>
            <person name="Sugita-Konishi S."/>
            <person name="Sato K."/>
            <person name="Mori E."/>
            <person name="Abe Y."/>
            <person name="Kisaki G."/>
            <person name="Hamano K."/>
            <person name="Suezawa K."/>
            <person name="Otani M."/>
            <person name="Fukuda T."/>
            <person name="Manabe T."/>
            <person name="Gomi K."/>
            <person name="Tabuchi M."/>
            <person name="Akimitsu K."/>
            <person name="Kataoka I."/>
        </authorList>
    </citation>
    <scope>NUCLEOTIDE SEQUENCE [LARGE SCALE GENOMIC DNA]</scope>
    <source>
        <strain evidence="3">cv. Fuchu</strain>
    </source>
</reference>
<dbReference type="AlphaFoldDB" id="A0A7J0FGZ2"/>
<keyword evidence="3" id="KW-1185">Reference proteome</keyword>
<organism evidence="2 3">
    <name type="scientific">Actinidia rufa</name>
    <dbReference type="NCBI Taxonomy" id="165716"/>
    <lineage>
        <taxon>Eukaryota</taxon>
        <taxon>Viridiplantae</taxon>
        <taxon>Streptophyta</taxon>
        <taxon>Embryophyta</taxon>
        <taxon>Tracheophyta</taxon>
        <taxon>Spermatophyta</taxon>
        <taxon>Magnoliopsida</taxon>
        <taxon>eudicotyledons</taxon>
        <taxon>Gunneridae</taxon>
        <taxon>Pentapetalae</taxon>
        <taxon>asterids</taxon>
        <taxon>Ericales</taxon>
        <taxon>Actinidiaceae</taxon>
        <taxon>Actinidia</taxon>
    </lineage>
</organism>
<dbReference type="Proteomes" id="UP000585474">
    <property type="component" value="Unassembled WGS sequence"/>
</dbReference>
<gene>
    <name evidence="2" type="ORF">Acr_12g0005150</name>
</gene>
<dbReference type="EMBL" id="BJWL01000012">
    <property type="protein sequence ID" value="GFY97974.1"/>
    <property type="molecule type" value="Genomic_DNA"/>
</dbReference>
<evidence type="ECO:0000256" key="1">
    <source>
        <dbReference type="SAM" id="MobiDB-lite"/>
    </source>
</evidence>
<feature type="compositionally biased region" description="Low complexity" evidence="1">
    <location>
        <begin position="129"/>
        <end position="158"/>
    </location>
</feature>
<feature type="compositionally biased region" description="Polar residues" evidence="1">
    <location>
        <begin position="117"/>
        <end position="128"/>
    </location>
</feature>
<feature type="region of interest" description="Disordered" evidence="1">
    <location>
        <begin position="1"/>
        <end position="35"/>
    </location>
</feature>